<reference evidence="1" key="1">
    <citation type="journal article" date="2014" name="Front. Microbiol.">
        <title>High frequency of phylogenetically diverse reductive dehalogenase-homologous genes in deep subseafloor sedimentary metagenomes.</title>
        <authorList>
            <person name="Kawai M."/>
            <person name="Futagami T."/>
            <person name="Toyoda A."/>
            <person name="Takaki Y."/>
            <person name="Nishi S."/>
            <person name="Hori S."/>
            <person name="Arai W."/>
            <person name="Tsubouchi T."/>
            <person name="Morono Y."/>
            <person name="Uchiyama I."/>
            <person name="Ito T."/>
            <person name="Fujiyama A."/>
            <person name="Inagaki F."/>
            <person name="Takami H."/>
        </authorList>
    </citation>
    <scope>NUCLEOTIDE SEQUENCE</scope>
    <source>
        <strain evidence="1">Expedition CK06-06</strain>
    </source>
</reference>
<dbReference type="AlphaFoldDB" id="X1FJH5"/>
<dbReference type="EMBL" id="BARU01001134">
    <property type="protein sequence ID" value="GAH29519.1"/>
    <property type="molecule type" value="Genomic_DNA"/>
</dbReference>
<proteinExistence type="predicted"/>
<protein>
    <submittedName>
        <fullName evidence="1">Uncharacterized protein</fullName>
    </submittedName>
</protein>
<comment type="caution">
    <text evidence="1">The sequence shown here is derived from an EMBL/GenBank/DDBJ whole genome shotgun (WGS) entry which is preliminary data.</text>
</comment>
<sequence length="36" mass="4347">VRDFLKEHDFKEVRFVLFSDGDLKAYEEVWQKVSGE</sequence>
<gene>
    <name evidence="1" type="ORF">S03H2_03146</name>
</gene>
<accession>X1FJH5</accession>
<name>X1FJH5_9ZZZZ</name>
<evidence type="ECO:0000313" key="1">
    <source>
        <dbReference type="EMBL" id="GAH29519.1"/>
    </source>
</evidence>
<organism evidence="1">
    <name type="scientific">marine sediment metagenome</name>
    <dbReference type="NCBI Taxonomy" id="412755"/>
    <lineage>
        <taxon>unclassified sequences</taxon>
        <taxon>metagenomes</taxon>
        <taxon>ecological metagenomes</taxon>
    </lineage>
</organism>
<feature type="non-terminal residue" evidence="1">
    <location>
        <position position="1"/>
    </location>
</feature>